<protein>
    <submittedName>
        <fullName evidence="1">Uncharacterized protein</fullName>
    </submittedName>
</protein>
<dbReference type="EMBL" id="GBRH01191501">
    <property type="protein sequence ID" value="JAE06395.1"/>
    <property type="molecule type" value="Transcribed_RNA"/>
</dbReference>
<proteinExistence type="predicted"/>
<evidence type="ECO:0000313" key="1">
    <source>
        <dbReference type="EMBL" id="JAE06395.1"/>
    </source>
</evidence>
<reference evidence="1" key="1">
    <citation type="submission" date="2014-09" db="EMBL/GenBank/DDBJ databases">
        <authorList>
            <person name="Magalhaes I.L.F."/>
            <person name="Oliveira U."/>
            <person name="Santos F.R."/>
            <person name="Vidigal T.H.D.A."/>
            <person name="Brescovit A.D."/>
            <person name="Santos A.J."/>
        </authorList>
    </citation>
    <scope>NUCLEOTIDE SEQUENCE</scope>
    <source>
        <tissue evidence="1">Shoot tissue taken approximately 20 cm above the soil surface</tissue>
    </source>
</reference>
<reference evidence="1" key="2">
    <citation type="journal article" date="2015" name="Data Brief">
        <title>Shoot transcriptome of the giant reed, Arundo donax.</title>
        <authorList>
            <person name="Barrero R.A."/>
            <person name="Guerrero F.D."/>
            <person name="Moolhuijzen P."/>
            <person name="Goolsby J.A."/>
            <person name="Tidwell J."/>
            <person name="Bellgard S.E."/>
            <person name="Bellgard M.I."/>
        </authorList>
    </citation>
    <scope>NUCLEOTIDE SEQUENCE</scope>
    <source>
        <tissue evidence="1">Shoot tissue taken approximately 20 cm above the soil surface</tissue>
    </source>
</reference>
<dbReference type="AlphaFoldDB" id="A0A0A9F025"/>
<sequence length="43" mass="4841">MSPTSAMLHLVSVHSFIELTRVQLCDTLECCLEKVNMPAQLHN</sequence>
<organism evidence="1">
    <name type="scientific">Arundo donax</name>
    <name type="common">Giant reed</name>
    <name type="synonym">Donax arundinaceus</name>
    <dbReference type="NCBI Taxonomy" id="35708"/>
    <lineage>
        <taxon>Eukaryota</taxon>
        <taxon>Viridiplantae</taxon>
        <taxon>Streptophyta</taxon>
        <taxon>Embryophyta</taxon>
        <taxon>Tracheophyta</taxon>
        <taxon>Spermatophyta</taxon>
        <taxon>Magnoliopsida</taxon>
        <taxon>Liliopsida</taxon>
        <taxon>Poales</taxon>
        <taxon>Poaceae</taxon>
        <taxon>PACMAD clade</taxon>
        <taxon>Arundinoideae</taxon>
        <taxon>Arundineae</taxon>
        <taxon>Arundo</taxon>
    </lineage>
</organism>
<accession>A0A0A9F025</accession>
<name>A0A0A9F025_ARUDO</name>